<feature type="region of interest" description="Disordered" evidence="1">
    <location>
        <begin position="32"/>
        <end position="62"/>
    </location>
</feature>
<protein>
    <submittedName>
        <fullName evidence="2">Uncharacterized protein</fullName>
    </submittedName>
</protein>
<evidence type="ECO:0000313" key="2">
    <source>
        <dbReference type="EMBL" id="CAE4601661.1"/>
    </source>
</evidence>
<feature type="region of interest" description="Disordered" evidence="1">
    <location>
        <begin position="123"/>
        <end position="171"/>
    </location>
</feature>
<evidence type="ECO:0000256" key="1">
    <source>
        <dbReference type="SAM" id="MobiDB-lite"/>
    </source>
</evidence>
<name>A0A7S4V1B5_9STRA</name>
<proteinExistence type="predicted"/>
<reference evidence="2" key="1">
    <citation type="submission" date="2021-01" db="EMBL/GenBank/DDBJ databases">
        <authorList>
            <person name="Corre E."/>
            <person name="Pelletier E."/>
            <person name="Niang G."/>
            <person name="Scheremetjew M."/>
            <person name="Finn R."/>
            <person name="Kale V."/>
            <person name="Holt S."/>
            <person name="Cochrane G."/>
            <person name="Meng A."/>
            <person name="Brown T."/>
            <person name="Cohen L."/>
        </authorList>
    </citation>
    <scope>NUCLEOTIDE SEQUENCE</scope>
    <source>
        <strain evidence="2">GSO104</strain>
    </source>
</reference>
<dbReference type="EMBL" id="HBNS01014950">
    <property type="protein sequence ID" value="CAE4601661.1"/>
    <property type="molecule type" value="Transcribed_RNA"/>
</dbReference>
<gene>
    <name evidence="2" type="ORF">DBRI00130_LOCUS12008</name>
</gene>
<organism evidence="2">
    <name type="scientific">Ditylum brightwellii</name>
    <dbReference type="NCBI Taxonomy" id="49249"/>
    <lineage>
        <taxon>Eukaryota</taxon>
        <taxon>Sar</taxon>
        <taxon>Stramenopiles</taxon>
        <taxon>Ochrophyta</taxon>
        <taxon>Bacillariophyta</taxon>
        <taxon>Mediophyceae</taxon>
        <taxon>Lithodesmiophycidae</taxon>
        <taxon>Lithodesmiales</taxon>
        <taxon>Lithodesmiaceae</taxon>
        <taxon>Ditylum</taxon>
    </lineage>
</organism>
<accession>A0A7S4V1B5</accession>
<dbReference type="AlphaFoldDB" id="A0A7S4V1B5"/>
<feature type="compositionally biased region" description="Basic and acidic residues" evidence="1">
    <location>
        <begin position="136"/>
        <end position="156"/>
    </location>
</feature>
<sequence>MEEYRRTNSPREEYWDPEEEYYNQRHRIPYRRETAEMRSGTNSPRGEYWNPEEEYHSQRASQHYRMPYSRDTAEMCSGTNSQCDESWDEGKEYYNEQRMAHNGPPYSRDTAEFDYKQRYRMPRSRDAAEMNSRSFMPRERYSNHDDEYCHEQRKVNYDPSTMGDTGKGILY</sequence>